<evidence type="ECO:0000256" key="2">
    <source>
        <dbReference type="ARBA" id="ARBA00012438"/>
    </source>
</evidence>
<dbReference type="InterPro" id="IPR003594">
    <property type="entry name" value="HATPase_dom"/>
</dbReference>
<keyword evidence="3" id="KW-0597">Phosphoprotein</keyword>
<organism evidence="12 13">
    <name type="scientific">Gemelliphila asaccharolytica</name>
    <dbReference type="NCBI Taxonomy" id="502393"/>
    <lineage>
        <taxon>Bacteria</taxon>
        <taxon>Bacillati</taxon>
        <taxon>Bacillota</taxon>
        <taxon>Bacilli</taxon>
        <taxon>Bacillales</taxon>
        <taxon>Gemellaceae</taxon>
        <taxon>Gemelliphila</taxon>
    </lineage>
</organism>
<dbReference type="PANTHER" id="PTHR24421:SF10">
    <property type="entry name" value="NITRATE_NITRITE SENSOR PROTEIN NARQ"/>
    <property type="match status" value="1"/>
</dbReference>
<evidence type="ECO:0000256" key="8">
    <source>
        <dbReference type="ARBA" id="ARBA00023012"/>
    </source>
</evidence>
<feature type="transmembrane region" description="Helical" evidence="9">
    <location>
        <begin position="158"/>
        <end position="180"/>
    </location>
</feature>
<evidence type="ECO:0000313" key="12">
    <source>
        <dbReference type="EMBL" id="KXB58848.1"/>
    </source>
</evidence>
<evidence type="ECO:0000313" key="13">
    <source>
        <dbReference type="Proteomes" id="UP000070467"/>
    </source>
</evidence>
<keyword evidence="13" id="KW-1185">Reference proteome</keyword>
<dbReference type="GO" id="GO:0016301">
    <property type="term" value="F:kinase activity"/>
    <property type="evidence" value="ECO:0007669"/>
    <property type="project" value="UniProtKB-KW"/>
</dbReference>
<dbReference type="Pfam" id="PF07730">
    <property type="entry name" value="HisKA_3"/>
    <property type="match status" value="1"/>
</dbReference>
<dbReference type="Gene3D" id="3.30.565.10">
    <property type="entry name" value="Histidine kinase-like ATPase, C-terminal domain"/>
    <property type="match status" value="1"/>
</dbReference>
<evidence type="ECO:0000256" key="3">
    <source>
        <dbReference type="ARBA" id="ARBA00022553"/>
    </source>
</evidence>
<dbReference type="CDD" id="cd16917">
    <property type="entry name" value="HATPase_UhpB-NarQ-NarX-like"/>
    <property type="match status" value="1"/>
</dbReference>
<keyword evidence="5" id="KW-0547">Nucleotide-binding</keyword>
<evidence type="ECO:0000256" key="1">
    <source>
        <dbReference type="ARBA" id="ARBA00000085"/>
    </source>
</evidence>
<protein>
    <recommendedName>
        <fullName evidence="2">histidine kinase</fullName>
        <ecNumber evidence="2">2.7.13.3</ecNumber>
    </recommendedName>
</protein>
<feature type="transmembrane region" description="Helical" evidence="9">
    <location>
        <begin position="12"/>
        <end position="31"/>
    </location>
</feature>
<dbReference type="Gene3D" id="1.20.5.1930">
    <property type="match status" value="1"/>
</dbReference>
<feature type="domain" description="Signal transduction histidine kinase subgroup 3 dimerisation and phosphoacceptor" evidence="11">
    <location>
        <begin position="251"/>
        <end position="314"/>
    </location>
</feature>
<dbReference type="InterPro" id="IPR050482">
    <property type="entry name" value="Sensor_HK_TwoCompSys"/>
</dbReference>
<dbReference type="InterPro" id="IPR036890">
    <property type="entry name" value="HATPase_C_sf"/>
</dbReference>
<feature type="domain" description="Histidine kinase/HSP90-like ATPase" evidence="10">
    <location>
        <begin position="357"/>
        <end position="446"/>
    </location>
</feature>
<evidence type="ECO:0000256" key="9">
    <source>
        <dbReference type="SAM" id="Phobius"/>
    </source>
</evidence>
<dbReference type="EC" id="2.7.13.3" evidence="2"/>
<dbReference type="SUPFAM" id="SSF55874">
    <property type="entry name" value="ATPase domain of HSP90 chaperone/DNA topoisomerase II/histidine kinase"/>
    <property type="match status" value="1"/>
</dbReference>
<evidence type="ECO:0000256" key="6">
    <source>
        <dbReference type="ARBA" id="ARBA00022777"/>
    </source>
</evidence>
<evidence type="ECO:0000259" key="11">
    <source>
        <dbReference type="Pfam" id="PF07730"/>
    </source>
</evidence>
<accession>A0ABR5TPX5</accession>
<evidence type="ECO:0000256" key="5">
    <source>
        <dbReference type="ARBA" id="ARBA00022741"/>
    </source>
</evidence>
<comment type="caution">
    <text evidence="12">The sequence shown here is derived from an EMBL/GenBank/DDBJ whole genome shotgun (WGS) entry which is preliminary data.</text>
</comment>
<dbReference type="Pfam" id="PF02518">
    <property type="entry name" value="HATPase_c"/>
    <property type="match status" value="1"/>
</dbReference>
<evidence type="ECO:0000259" key="10">
    <source>
        <dbReference type="Pfam" id="PF02518"/>
    </source>
</evidence>
<dbReference type="RefSeq" id="WP_066128666.1">
    <property type="nucleotide sequence ID" value="NZ_KQ959857.1"/>
</dbReference>
<dbReference type="EMBL" id="LSDB01000004">
    <property type="protein sequence ID" value="KXB58848.1"/>
    <property type="molecule type" value="Genomic_DNA"/>
</dbReference>
<sequence>MLAKLKIKNKMIILFSIFYLIYIVVILAYTYKTNVKILKESLRNRVTENFYQLSYNLADDIRVDNIYKINQKIKNLPKETDEIAYVIVYDNEKNILSKNLKEVPKKLQTFDNYGIFKEYNSSKGEIIDYVDKIQNIDIGYIRIGFYTKSIYQKTYNEFLNILLLNTILFLILIILANYILKLIEKPIDNLTFVTNEITQSEEYNDIVEKCYYPKDFHVLIDAINQMIITNKKNKKLKNTLLNKVFKVQEDERKILSRELHDEVSQTLASLLFLVTNIKLKEVDNVKKERLDKVIFELKKSLKDIRNIAVNLRPPLIEEHGIIEAIKKHIEEYIKLYKIDVKFLTNIKNIENDNFNITIYRIIQEALTNIKKHSKATKVEIKFEKNFENTVLSIADNGTGLDNKKIIEAKEKGRLGIYGIKERVEEFFGNFYLDKNDKYSTIIVCKFKNKYLIAGEYENIINR</sequence>
<keyword evidence="6 12" id="KW-0418">Kinase</keyword>
<keyword evidence="7" id="KW-0067">ATP-binding</keyword>
<keyword evidence="8" id="KW-0902">Two-component regulatory system</keyword>
<reference evidence="12 13" key="1">
    <citation type="submission" date="2016-01" db="EMBL/GenBank/DDBJ databases">
        <authorList>
            <person name="Mitreva M."/>
            <person name="Pepin K.H."/>
            <person name="Mihindukulasuriya K.A."/>
            <person name="Fulton R."/>
            <person name="Fronick C."/>
            <person name="O'Laughlin M."/>
            <person name="Miner T."/>
            <person name="Herter B."/>
            <person name="Rosa B.A."/>
            <person name="Cordes M."/>
            <person name="Tomlinson C."/>
            <person name="Wollam A."/>
            <person name="Palsikar V.B."/>
            <person name="Mardis E.R."/>
            <person name="Wilson R.K."/>
        </authorList>
    </citation>
    <scope>NUCLEOTIDE SEQUENCE [LARGE SCALE GENOMIC DNA]</scope>
    <source>
        <strain evidence="12 13">KA00071</strain>
    </source>
</reference>
<keyword evidence="9" id="KW-0812">Transmembrane</keyword>
<evidence type="ECO:0000256" key="4">
    <source>
        <dbReference type="ARBA" id="ARBA00022679"/>
    </source>
</evidence>
<keyword evidence="9" id="KW-0472">Membrane</keyword>
<evidence type="ECO:0000256" key="7">
    <source>
        <dbReference type="ARBA" id="ARBA00022840"/>
    </source>
</evidence>
<comment type="catalytic activity">
    <reaction evidence="1">
        <text>ATP + protein L-histidine = ADP + protein N-phospho-L-histidine.</text>
        <dbReference type="EC" id="2.7.13.3"/>
    </reaction>
</comment>
<keyword evidence="9" id="KW-1133">Transmembrane helix</keyword>
<gene>
    <name evidence="12" type="ORF">HMPREF1871_00161</name>
</gene>
<keyword evidence="4" id="KW-0808">Transferase</keyword>
<dbReference type="Proteomes" id="UP000070467">
    <property type="component" value="Unassembled WGS sequence"/>
</dbReference>
<dbReference type="PANTHER" id="PTHR24421">
    <property type="entry name" value="NITRATE/NITRITE SENSOR PROTEIN NARX-RELATED"/>
    <property type="match status" value="1"/>
</dbReference>
<dbReference type="InterPro" id="IPR011712">
    <property type="entry name" value="Sig_transdc_His_kin_sub3_dim/P"/>
</dbReference>
<proteinExistence type="predicted"/>
<name>A0ABR5TPX5_9BACL</name>